<name>S8E357_FOMSC</name>
<dbReference type="OrthoDB" id="2998174at2759"/>
<accession>S8E357</accession>
<dbReference type="SFLD" id="SFLDS00005">
    <property type="entry name" value="Isoprenoid_Synthase_Type_I"/>
    <property type="match status" value="1"/>
</dbReference>
<evidence type="ECO:0000313" key="4">
    <source>
        <dbReference type="Proteomes" id="UP000015241"/>
    </source>
</evidence>
<proteinExistence type="inferred from homology"/>
<dbReference type="SFLD" id="SFLDG01021">
    <property type="entry name" value="Trichodiene_Synthase_Like"/>
    <property type="match status" value="1"/>
</dbReference>
<dbReference type="Pfam" id="PF06330">
    <property type="entry name" value="TRI5"/>
    <property type="match status" value="1"/>
</dbReference>
<dbReference type="Proteomes" id="UP000015241">
    <property type="component" value="Unassembled WGS sequence"/>
</dbReference>
<sequence>MIMNFLRRMDFTLPEHFCRDTELAERVKAVTMTWPFEDRVRKHIVTGVACAEACYPHLDIDARTAIAIYTSLTVIIDDKESFESLAGAEAFSQMLCDGTIHRDEGPLGQLVKVFTDFHSLFPPFHSSIIVASTLRFIGGEMITNPCHPSFQEAHSKAVVDYQRWMTGVAEPYVLFNWPKAARTALFNGLPDCIIYINHGNDILSFYKEELEGDTNNYIHARARVTNQSPYKILQDLIDEVVAAAQRIHSSLGDGPVRDAWDSFEAGFIGFHIGDPRYRLREIIGSQYIMDHTTVYL</sequence>
<dbReference type="EMBL" id="KE504172">
    <property type="protein sequence ID" value="EPS97818.1"/>
    <property type="molecule type" value="Genomic_DNA"/>
</dbReference>
<dbReference type="InterPro" id="IPR024652">
    <property type="entry name" value="Trichodiene_synth"/>
</dbReference>
<comment type="similarity">
    <text evidence="1">Belongs to the trichodiene synthase family.</text>
</comment>
<dbReference type="AlphaFoldDB" id="S8E357"/>
<evidence type="ECO:0000256" key="1">
    <source>
        <dbReference type="ARBA" id="ARBA00007946"/>
    </source>
</evidence>
<reference evidence="3 4" key="1">
    <citation type="journal article" date="2012" name="Science">
        <title>The Paleozoic origin of enzymatic lignin decomposition reconstructed from 31 fungal genomes.</title>
        <authorList>
            <person name="Floudas D."/>
            <person name="Binder M."/>
            <person name="Riley R."/>
            <person name="Barry K."/>
            <person name="Blanchette R.A."/>
            <person name="Henrissat B."/>
            <person name="Martinez A.T."/>
            <person name="Otillar R."/>
            <person name="Spatafora J.W."/>
            <person name="Yadav J.S."/>
            <person name="Aerts A."/>
            <person name="Benoit I."/>
            <person name="Boyd A."/>
            <person name="Carlson A."/>
            <person name="Copeland A."/>
            <person name="Coutinho P.M."/>
            <person name="de Vries R.P."/>
            <person name="Ferreira P."/>
            <person name="Findley K."/>
            <person name="Foster B."/>
            <person name="Gaskell J."/>
            <person name="Glotzer D."/>
            <person name="Gorecki P."/>
            <person name="Heitman J."/>
            <person name="Hesse C."/>
            <person name="Hori C."/>
            <person name="Igarashi K."/>
            <person name="Jurgens J.A."/>
            <person name="Kallen N."/>
            <person name="Kersten P."/>
            <person name="Kohler A."/>
            <person name="Kuees U."/>
            <person name="Kumar T.K.A."/>
            <person name="Kuo A."/>
            <person name="LaButti K."/>
            <person name="Larrondo L.F."/>
            <person name="Lindquist E."/>
            <person name="Ling A."/>
            <person name="Lombard V."/>
            <person name="Lucas S."/>
            <person name="Lundell T."/>
            <person name="Martin R."/>
            <person name="McLaughlin D.J."/>
            <person name="Morgenstern I."/>
            <person name="Morin E."/>
            <person name="Murat C."/>
            <person name="Nagy L.G."/>
            <person name="Nolan M."/>
            <person name="Ohm R.A."/>
            <person name="Patyshakuliyeva A."/>
            <person name="Rokas A."/>
            <person name="Ruiz-Duenas F.J."/>
            <person name="Sabat G."/>
            <person name="Salamov A."/>
            <person name="Samejima M."/>
            <person name="Schmutz J."/>
            <person name="Slot J.C."/>
            <person name="St John F."/>
            <person name="Stenlid J."/>
            <person name="Sun H."/>
            <person name="Sun S."/>
            <person name="Syed K."/>
            <person name="Tsang A."/>
            <person name="Wiebenga A."/>
            <person name="Young D."/>
            <person name="Pisabarro A."/>
            <person name="Eastwood D.C."/>
            <person name="Martin F."/>
            <person name="Cullen D."/>
            <person name="Grigoriev I.V."/>
            <person name="Hibbett D.S."/>
        </authorList>
    </citation>
    <scope>NUCLEOTIDE SEQUENCE</scope>
    <source>
        <strain evidence="4">FP-58527</strain>
    </source>
</reference>
<dbReference type="SUPFAM" id="SSF48576">
    <property type="entry name" value="Terpenoid synthases"/>
    <property type="match status" value="1"/>
</dbReference>
<dbReference type="HOGENOM" id="CLU_052212_0_1_1"/>
<evidence type="ECO:0008006" key="5">
    <source>
        <dbReference type="Google" id="ProtNLM"/>
    </source>
</evidence>
<protein>
    <recommendedName>
        <fullName evidence="5">Terpenoid synthase</fullName>
    </recommendedName>
</protein>
<gene>
    <name evidence="3" type="ORF">FOMPIDRAFT_56121</name>
</gene>
<dbReference type="Gene3D" id="1.10.600.10">
    <property type="entry name" value="Farnesyl Diphosphate Synthase"/>
    <property type="match status" value="1"/>
</dbReference>
<keyword evidence="2" id="KW-0456">Lyase</keyword>
<evidence type="ECO:0000313" key="3">
    <source>
        <dbReference type="EMBL" id="EPS97818.1"/>
    </source>
</evidence>
<dbReference type="InParanoid" id="S8E357"/>
<dbReference type="GO" id="GO:0016838">
    <property type="term" value="F:carbon-oxygen lyase activity, acting on phosphates"/>
    <property type="evidence" value="ECO:0007669"/>
    <property type="project" value="InterPro"/>
</dbReference>
<organism evidence="3 4">
    <name type="scientific">Fomitopsis schrenkii</name>
    <name type="common">Brown rot fungus</name>
    <dbReference type="NCBI Taxonomy" id="2126942"/>
    <lineage>
        <taxon>Eukaryota</taxon>
        <taxon>Fungi</taxon>
        <taxon>Dikarya</taxon>
        <taxon>Basidiomycota</taxon>
        <taxon>Agaricomycotina</taxon>
        <taxon>Agaricomycetes</taxon>
        <taxon>Polyporales</taxon>
        <taxon>Fomitopsis</taxon>
    </lineage>
</organism>
<keyword evidence="4" id="KW-1185">Reference proteome</keyword>
<dbReference type="STRING" id="743788.S8E357"/>
<dbReference type="InterPro" id="IPR008949">
    <property type="entry name" value="Isoprenoid_synthase_dom_sf"/>
</dbReference>
<evidence type="ECO:0000256" key="2">
    <source>
        <dbReference type="ARBA" id="ARBA00023239"/>
    </source>
</evidence>
<dbReference type="eggNOG" id="ENOG502SQ3X">
    <property type="taxonomic scope" value="Eukaryota"/>
</dbReference>